<dbReference type="STRING" id="1300349.I603_0659"/>
<dbReference type="AlphaFoldDB" id="A0A1A7BIZ6"/>
<dbReference type="GO" id="GO:0000160">
    <property type="term" value="P:phosphorelay signal transduction system"/>
    <property type="evidence" value="ECO:0007669"/>
    <property type="project" value="InterPro"/>
</dbReference>
<dbReference type="InterPro" id="IPR036641">
    <property type="entry name" value="HPT_dom_sf"/>
</dbReference>
<dbReference type="SUPFAM" id="SSF47226">
    <property type="entry name" value="Histidine-containing phosphotransfer domain, HPT domain"/>
    <property type="match status" value="1"/>
</dbReference>
<proteinExistence type="predicted"/>
<accession>A0A1A7BIZ6</accession>
<name>A0A1A7BIZ6_9SPHN</name>
<keyword evidence="2" id="KW-1185">Reference proteome</keyword>
<dbReference type="Gene3D" id="1.20.120.160">
    <property type="entry name" value="HPT domain"/>
    <property type="match status" value="1"/>
</dbReference>
<organism evidence="1 2">
    <name type="scientific">Erythrobacter dokdonensis DSW-74</name>
    <dbReference type="NCBI Taxonomy" id="1300349"/>
    <lineage>
        <taxon>Bacteria</taxon>
        <taxon>Pseudomonadati</taxon>
        <taxon>Pseudomonadota</taxon>
        <taxon>Alphaproteobacteria</taxon>
        <taxon>Sphingomonadales</taxon>
        <taxon>Erythrobacteraceae</taxon>
        <taxon>Erythrobacter/Porphyrobacter group</taxon>
        <taxon>Erythrobacter</taxon>
    </lineage>
</organism>
<dbReference type="PATRIC" id="fig|1300349.4.peg.655"/>
<dbReference type="EMBL" id="LZYB01000001">
    <property type="protein sequence ID" value="OBV12528.1"/>
    <property type="molecule type" value="Genomic_DNA"/>
</dbReference>
<dbReference type="RefSeq" id="WP_068862335.1">
    <property type="nucleotide sequence ID" value="NZ_LZYB01000001.1"/>
</dbReference>
<evidence type="ECO:0000313" key="1">
    <source>
        <dbReference type="EMBL" id="OBV12528.1"/>
    </source>
</evidence>
<dbReference type="Proteomes" id="UP000092484">
    <property type="component" value="Unassembled WGS sequence"/>
</dbReference>
<gene>
    <name evidence="1" type="ORF">I603_0659</name>
</gene>
<comment type="caution">
    <text evidence="1">The sequence shown here is derived from an EMBL/GenBank/DDBJ whole genome shotgun (WGS) entry which is preliminary data.</text>
</comment>
<reference evidence="1 2" key="1">
    <citation type="submission" date="2016-06" db="EMBL/GenBank/DDBJ databases">
        <title>Genome sequence of Porphyrobacter dokdonensis DSW-74.</title>
        <authorList>
            <person name="Kim J.F."/>
            <person name="Song J.Y."/>
        </authorList>
    </citation>
    <scope>NUCLEOTIDE SEQUENCE [LARGE SCALE GENOMIC DNA]</scope>
    <source>
        <strain evidence="1 2">DSW-74</strain>
    </source>
</reference>
<evidence type="ECO:0008006" key="3">
    <source>
        <dbReference type="Google" id="ProtNLM"/>
    </source>
</evidence>
<evidence type="ECO:0000313" key="2">
    <source>
        <dbReference type="Proteomes" id="UP000092484"/>
    </source>
</evidence>
<sequence length="103" mass="10934">MAYDNGALDATLAAAAGDNPALLGELRAAFLESATRQLDLLKRARCDGNWNVAAMRLKGLAASFHAEELLAAADKALNAAPGEPMAIREIEGVINRFTRTVRP</sequence>
<protein>
    <recommendedName>
        <fullName evidence="3">Hpt domain-containing protein</fullName>
    </recommendedName>
</protein>